<reference evidence="2 3" key="1">
    <citation type="submission" date="2019-11" db="EMBL/GenBank/DDBJ databases">
        <authorList>
            <person name="Dong K."/>
        </authorList>
    </citation>
    <scope>NUCLEOTIDE SEQUENCE [LARGE SCALE GENOMIC DNA]</scope>
    <source>
        <strain evidence="2 3">JCM 17370</strain>
    </source>
</reference>
<proteinExistence type="predicted"/>
<comment type="caution">
    <text evidence="2">The sequence shown here is derived from an EMBL/GenBank/DDBJ whole genome shotgun (WGS) entry which is preliminary data.</text>
</comment>
<gene>
    <name evidence="2" type="primary">bluB</name>
    <name evidence="2" type="ORF">GL279_08830</name>
</gene>
<dbReference type="OrthoDB" id="9773807at2"/>
<dbReference type="Proteomes" id="UP000442533">
    <property type="component" value="Unassembled WGS sequence"/>
</dbReference>
<dbReference type="PANTHER" id="PTHR23026:SF123">
    <property type="entry name" value="NAD(P)H NITROREDUCTASE RV3131-RELATED"/>
    <property type="match status" value="1"/>
</dbReference>
<protein>
    <submittedName>
        <fullName evidence="2">5,6-dimethylbenzimidazole synthase</fullName>
        <ecNumber evidence="2">1.13.11.79</ecNumber>
    </submittedName>
</protein>
<keyword evidence="2" id="KW-0560">Oxidoreductase</keyword>
<evidence type="ECO:0000313" key="3">
    <source>
        <dbReference type="Proteomes" id="UP000442533"/>
    </source>
</evidence>
<dbReference type="EC" id="1.13.11.79" evidence="2"/>
<dbReference type="Gene3D" id="3.40.109.10">
    <property type="entry name" value="NADH Oxidase"/>
    <property type="match status" value="1"/>
</dbReference>
<dbReference type="PANTHER" id="PTHR23026">
    <property type="entry name" value="NADPH NITROREDUCTASE"/>
    <property type="match status" value="1"/>
</dbReference>
<dbReference type="SUPFAM" id="SSF55469">
    <property type="entry name" value="FMN-dependent nitroreductase-like"/>
    <property type="match status" value="1"/>
</dbReference>
<evidence type="ECO:0000313" key="2">
    <source>
        <dbReference type="EMBL" id="MTH34703.1"/>
    </source>
</evidence>
<dbReference type="NCBIfam" id="TIGR02476">
    <property type="entry name" value="BluB"/>
    <property type="match status" value="1"/>
</dbReference>
<evidence type="ECO:0000259" key="1">
    <source>
        <dbReference type="Pfam" id="PF00881"/>
    </source>
</evidence>
<accession>A0A844H555</accession>
<dbReference type="InterPro" id="IPR000415">
    <property type="entry name" value="Nitroreductase-like"/>
</dbReference>
<feature type="domain" description="Nitroreductase" evidence="1">
    <location>
        <begin position="16"/>
        <end position="181"/>
    </location>
</feature>
<keyword evidence="3" id="KW-1185">Reference proteome</keyword>
<organism evidence="2 3">
    <name type="scientific">Paracoccus limosus</name>
    <dbReference type="NCBI Taxonomy" id="913252"/>
    <lineage>
        <taxon>Bacteria</taxon>
        <taxon>Pseudomonadati</taxon>
        <taxon>Pseudomonadota</taxon>
        <taxon>Alphaproteobacteria</taxon>
        <taxon>Rhodobacterales</taxon>
        <taxon>Paracoccaceae</taxon>
        <taxon>Paracoccus</taxon>
    </lineage>
</organism>
<dbReference type="RefSeq" id="WP_155064266.1">
    <property type="nucleotide sequence ID" value="NZ_WMIF01000010.1"/>
</dbReference>
<sequence>MNFGREDVAALHRILQWRRDVRHFRPDPIPEPLVEELAEAMERSPSVGNARPWQVVRVDDPALRAALRAEFARCNAAAAAQYHGRQREDYQALKLAGLDRAPLQLAVFTRIDPDEGHRLGRATMPQTLHQSTAMAIHTLWLAARVRNLGLGMVSILDPQRVGALLDMPPDWEFSAWLCLGWPEIDDDTPLLDRTGWQKNLTRNWLRR</sequence>
<dbReference type="InterPro" id="IPR050627">
    <property type="entry name" value="Nitroreductase/BluB"/>
</dbReference>
<dbReference type="Pfam" id="PF00881">
    <property type="entry name" value="Nitroreductase"/>
    <property type="match status" value="1"/>
</dbReference>
<dbReference type="AlphaFoldDB" id="A0A844H555"/>
<name>A0A844H555_9RHOB</name>
<dbReference type="InterPro" id="IPR012825">
    <property type="entry name" value="BluB"/>
</dbReference>
<dbReference type="InterPro" id="IPR029479">
    <property type="entry name" value="Nitroreductase"/>
</dbReference>
<dbReference type="EMBL" id="WMIF01000010">
    <property type="protein sequence ID" value="MTH34703.1"/>
    <property type="molecule type" value="Genomic_DNA"/>
</dbReference>
<dbReference type="GO" id="GO:0102919">
    <property type="term" value="F:5,6-dimethylbenzimidazole synthase activity"/>
    <property type="evidence" value="ECO:0007669"/>
    <property type="project" value="UniProtKB-EC"/>
</dbReference>